<reference evidence="3" key="1">
    <citation type="submission" date="2023-04" db="EMBL/GenBank/DDBJ databases">
        <title>Ambrosiozyma monospora NBRC 1965.</title>
        <authorList>
            <person name="Ichikawa N."/>
            <person name="Sato H."/>
            <person name="Tonouchi N."/>
        </authorList>
    </citation>
    <scope>NUCLEOTIDE SEQUENCE</scope>
    <source>
        <strain evidence="3">NBRC 1965</strain>
    </source>
</reference>
<dbReference type="PANTHER" id="PTHR46622">
    <property type="entry name" value="DNA-DEPENDENT METALLOPROTEASE WSS1"/>
    <property type="match status" value="1"/>
</dbReference>
<feature type="compositionally biased region" description="Low complexity" evidence="1">
    <location>
        <begin position="26"/>
        <end position="37"/>
    </location>
</feature>
<accession>A0A9W6Z5Z1</accession>
<dbReference type="PROSITE" id="PS51397">
    <property type="entry name" value="WLM"/>
    <property type="match status" value="1"/>
</dbReference>
<dbReference type="InterPro" id="IPR013536">
    <property type="entry name" value="WLM_dom"/>
</dbReference>
<evidence type="ECO:0000313" key="3">
    <source>
        <dbReference type="EMBL" id="GMG50414.1"/>
    </source>
</evidence>
<name>A0A9W6Z5Z1_AMBMO</name>
<protein>
    <submittedName>
        <fullName evidence="3">Unnamed protein product</fullName>
    </submittedName>
</protein>
<evidence type="ECO:0000256" key="1">
    <source>
        <dbReference type="SAM" id="MobiDB-lite"/>
    </source>
</evidence>
<evidence type="ECO:0000313" key="4">
    <source>
        <dbReference type="Proteomes" id="UP001165063"/>
    </source>
</evidence>
<evidence type="ECO:0000259" key="2">
    <source>
        <dbReference type="PROSITE" id="PS51397"/>
    </source>
</evidence>
<dbReference type="Pfam" id="PF08325">
    <property type="entry name" value="WLM"/>
    <property type="match status" value="1"/>
</dbReference>
<dbReference type="AlphaFoldDB" id="A0A9W6Z5Z1"/>
<feature type="region of interest" description="Disordered" evidence="1">
    <location>
        <begin position="1"/>
        <end position="56"/>
    </location>
</feature>
<organism evidence="3 4">
    <name type="scientific">Ambrosiozyma monospora</name>
    <name type="common">Yeast</name>
    <name type="synonym">Endomycopsis monosporus</name>
    <dbReference type="NCBI Taxonomy" id="43982"/>
    <lineage>
        <taxon>Eukaryota</taxon>
        <taxon>Fungi</taxon>
        <taxon>Dikarya</taxon>
        <taxon>Ascomycota</taxon>
        <taxon>Saccharomycotina</taxon>
        <taxon>Pichiomycetes</taxon>
        <taxon>Pichiales</taxon>
        <taxon>Pichiaceae</taxon>
        <taxon>Ambrosiozyma</taxon>
    </lineage>
</organism>
<dbReference type="PANTHER" id="PTHR46622:SF1">
    <property type="entry name" value="DNA-DEPENDENT METALLOPROTEASE WSS1"/>
    <property type="match status" value="1"/>
</dbReference>
<dbReference type="InterPro" id="IPR053000">
    <property type="entry name" value="WSS1-like_metalloprotease"/>
</dbReference>
<feature type="region of interest" description="Disordered" evidence="1">
    <location>
        <begin position="276"/>
        <end position="299"/>
    </location>
</feature>
<dbReference type="GO" id="GO:0005634">
    <property type="term" value="C:nucleus"/>
    <property type="evidence" value="ECO:0007669"/>
    <property type="project" value="TreeGrafter"/>
</dbReference>
<dbReference type="EMBL" id="BSXU01005085">
    <property type="protein sequence ID" value="GMG50414.1"/>
    <property type="molecule type" value="Genomic_DNA"/>
</dbReference>
<sequence length="299" mass="33653">MHSMPSVTSAGSDRTSGTKMEHVVKSAGSESTSSGDASSDKGHHPRSASPTPHIGKISVLGKMSSRDQALEILHELATSVAPILEHYSFSVNLLREFYPENQNLLGMNKNFGDTIYIRLRTANNENWFLPNEEIVETMLHELVHNRFQEHNEDFYSLLDELRNMYLECVIQGFEKQEQKLSDISVGMILGGAKVTSPESIREARLKKLAQVKENHSVKENPNKQVLISESSRIRAAKLREKMAIAAEKRSSGNCADFDRKQKETNGKIQIIEILSGDDEQMSSDHRSHHRSNQEIIEID</sequence>
<keyword evidence="4" id="KW-1185">Reference proteome</keyword>
<gene>
    <name evidence="3" type="ORF">Amon01_000719100</name>
</gene>
<feature type="compositionally biased region" description="Polar residues" evidence="1">
    <location>
        <begin position="1"/>
        <end position="18"/>
    </location>
</feature>
<proteinExistence type="predicted"/>
<dbReference type="Proteomes" id="UP001165063">
    <property type="component" value="Unassembled WGS sequence"/>
</dbReference>
<dbReference type="OrthoDB" id="49605at2759"/>
<feature type="domain" description="WLM" evidence="2">
    <location>
        <begin position="45"/>
        <end position="251"/>
    </location>
</feature>
<dbReference type="GO" id="GO:0008237">
    <property type="term" value="F:metallopeptidase activity"/>
    <property type="evidence" value="ECO:0007669"/>
    <property type="project" value="TreeGrafter"/>
</dbReference>
<dbReference type="GO" id="GO:0006281">
    <property type="term" value="P:DNA repair"/>
    <property type="evidence" value="ECO:0007669"/>
    <property type="project" value="TreeGrafter"/>
</dbReference>
<comment type="caution">
    <text evidence="3">The sequence shown here is derived from an EMBL/GenBank/DDBJ whole genome shotgun (WGS) entry which is preliminary data.</text>
</comment>